<dbReference type="AlphaFoldDB" id="A0A1D1VIE4"/>
<organism evidence="2 3">
    <name type="scientific">Ramazzottius varieornatus</name>
    <name type="common">Water bear</name>
    <name type="synonym">Tardigrade</name>
    <dbReference type="NCBI Taxonomy" id="947166"/>
    <lineage>
        <taxon>Eukaryota</taxon>
        <taxon>Metazoa</taxon>
        <taxon>Ecdysozoa</taxon>
        <taxon>Tardigrada</taxon>
        <taxon>Eutardigrada</taxon>
        <taxon>Parachela</taxon>
        <taxon>Hypsibioidea</taxon>
        <taxon>Ramazzottiidae</taxon>
        <taxon>Ramazzottius</taxon>
    </lineage>
</organism>
<evidence type="ECO:0000313" key="3">
    <source>
        <dbReference type="Proteomes" id="UP000186922"/>
    </source>
</evidence>
<feature type="region of interest" description="Disordered" evidence="1">
    <location>
        <begin position="33"/>
        <end position="52"/>
    </location>
</feature>
<dbReference type="Proteomes" id="UP000186922">
    <property type="component" value="Unassembled WGS sequence"/>
</dbReference>
<accession>A0A1D1VIE4</accession>
<protein>
    <submittedName>
        <fullName evidence="2">Uncharacterized protein</fullName>
    </submittedName>
</protein>
<proteinExistence type="predicted"/>
<dbReference type="EMBL" id="BDGG01000006">
    <property type="protein sequence ID" value="GAV00566.1"/>
    <property type="molecule type" value="Genomic_DNA"/>
</dbReference>
<gene>
    <name evidence="2" type="primary">RvY_11393-1</name>
    <name evidence="2" type="synonym">RvY_11393.1</name>
    <name evidence="2" type="ORF">RvY_11393</name>
</gene>
<comment type="caution">
    <text evidence="2">The sequence shown here is derived from an EMBL/GenBank/DDBJ whole genome shotgun (WGS) entry which is preliminary data.</text>
</comment>
<name>A0A1D1VIE4_RAMVA</name>
<reference evidence="2 3" key="1">
    <citation type="journal article" date="2016" name="Nat. Commun.">
        <title>Extremotolerant tardigrade genome and improved radiotolerance of human cultured cells by tardigrade-unique protein.</title>
        <authorList>
            <person name="Hashimoto T."/>
            <person name="Horikawa D.D."/>
            <person name="Saito Y."/>
            <person name="Kuwahara H."/>
            <person name="Kozuka-Hata H."/>
            <person name="Shin-I T."/>
            <person name="Minakuchi Y."/>
            <person name="Ohishi K."/>
            <person name="Motoyama A."/>
            <person name="Aizu T."/>
            <person name="Enomoto A."/>
            <person name="Kondo K."/>
            <person name="Tanaka S."/>
            <person name="Hara Y."/>
            <person name="Koshikawa S."/>
            <person name="Sagara H."/>
            <person name="Miura T."/>
            <person name="Yokobori S."/>
            <person name="Miyagawa K."/>
            <person name="Suzuki Y."/>
            <person name="Kubo T."/>
            <person name="Oyama M."/>
            <person name="Kohara Y."/>
            <person name="Fujiyama A."/>
            <person name="Arakawa K."/>
            <person name="Katayama T."/>
            <person name="Toyoda A."/>
            <person name="Kunieda T."/>
        </authorList>
    </citation>
    <scope>NUCLEOTIDE SEQUENCE [LARGE SCALE GENOMIC DNA]</scope>
    <source>
        <strain evidence="2 3">YOKOZUNA-1</strain>
    </source>
</reference>
<evidence type="ECO:0000313" key="2">
    <source>
        <dbReference type="EMBL" id="GAV00566.1"/>
    </source>
</evidence>
<keyword evidence="3" id="KW-1185">Reference proteome</keyword>
<feature type="compositionally biased region" description="Basic and acidic residues" evidence="1">
    <location>
        <begin position="33"/>
        <end position="44"/>
    </location>
</feature>
<sequence length="52" mass="6138">MDGRKAWTNHGSKLRVWSVPCPSPCLNLERLQKGQKDERVDQAEKKKKFLWN</sequence>
<evidence type="ECO:0000256" key="1">
    <source>
        <dbReference type="SAM" id="MobiDB-lite"/>
    </source>
</evidence>